<dbReference type="AlphaFoldDB" id="A0A067QGH9"/>
<dbReference type="Proteomes" id="UP000027265">
    <property type="component" value="Unassembled WGS sequence"/>
</dbReference>
<feature type="compositionally biased region" description="Basic and acidic residues" evidence="1">
    <location>
        <begin position="70"/>
        <end position="85"/>
    </location>
</feature>
<feature type="region of interest" description="Disordered" evidence="1">
    <location>
        <begin position="70"/>
        <end position="240"/>
    </location>
</feature>
<feature type="compositionally biased region" description="Basic and acidic residues" evidence="1">
    <location>
        <begin position="226"/>
        <end position="240"/>
    </location>
</feature>
<dbReference type="InParanoid" id="A0A067QGH9"/>
<dbReference type="OrthoDB" id="4590707at2759"/>
<sequence>MASRFGQRTVSQAFRAASRSTFQRVNAGAKRRMASTSHAPKPDSDTPWIIGSALVFGPAILYLLFPSGKDKAHEHGATQDKHFDSKAVANPVPAKEELPAEEPAAEAEAESTEAPQEEQKSDDAPSEEPSDGAEMTDDDGEAVSGKDVKESMEQGFNTDSPKDAQAAEEGKAEEGEEDKHAEGAPEQTSEAEADHEQKSKPQEETKEGTFQSSKDDGPTELSAPREAARKKTTPKEAAKE</sequence>
<keyword evidence="3" id="KW-1185">Reference proteome</keyword>
<dbReference type="EMBL" id="KL197711">
    <property type="protein sequence ID" value="KDQ62622.1"/>
    <property type="molecule type" value="Genomic_DNA"/>
</dbReference>
<organism evidence="2 3">
    <name type="scientific">Jaapia argillacea MUCL 33604</name>
    <dbReference type="NCBI Taxonomy" id="933084"/>
    <lineage>
        <taxon>Eukaryota</taxon>
        <taxon>Fungi</taxon>
        <taxon>Dikarya</taxon>
        <taxon>Basidiomycota</taxon>
        <taxon>Agaricomycotina</taxon>
        <taxon>Agaricomycetes</taxon>
        <taxon>Agaricomycetidae</taxon>
        <taxon>Jaapiales</taxon>
        <taxon>Jaapiaceae</taxon>
        <taxon>Jaapia</taxon>
    </lineage>
</organism>
<evidence type="ECO:0000313" key="2">
    <source>
        <dbReference type="EMBL" id="KDQ62622.1"/>
    </source>
</evidence>
<name>A0A067QGH9_9AGAM</name>
<reference evidence="3" key="1">
    <citation type="journal article" date="2014" name="Proc. Natl. Acad. Sci. U.S.A.">
        <title>Extensive sampling of basidiomycete genomes demonstrates inadequacy of the white-rot/brown-rot paradigm for wood decay fungi.</title>
        <authorList>
            <person name="Riley R."/>
            <person name="Salamov A.A."/>
            <person name="Brown D.W."/>
            <person name="Nagy L.G."/>
            <person name="Floudas D."/>
            <person name="Held B.W."/>
            <person name="Levasseur A."/>
            <person name="Lombard V."/>
            <person name="Morin E."/>
            <person name="Otillar R."/>
            <person name="Lindquist E.A."/>
            <person name="Sun H."/>
            <person name="LaButti K.M."/>
            <person name="Schmutz J."/>
            <person name="Jabbour D."/>
            <person name="Luo H."/>
            <person name="Baker S.E."/>
            <person name="Pisabarro A.G."/>
            <person name="Walton J.D."/>
            <person name="Blanchette R.A."/>
            <person name="Henrissat B."/>
            <person name="Martin F."/>
            <person name="Cullen D."/>
            <person name="Hibbett D.S."/>
            <person name="Grigoriev I.V."/>
        </authorList>
    </citation>
    <scope>NUCLEOTIDE SEQUENCE [LARGE SCALE GENOMIC DNA]</scope>
    <source>
        <strain evidence="3">MUCL 33604</strain>
    </source>
</reference>
<feature type="compositionally biased region" description="Acidic residues" evidence="1">
    <location>
        <begin position="99"/>
        <end position="111"/>
    </location>
</feature>
<gene>
    <name evidence="2" type="ORF">JAAARDRAFT_66314</name>
</gene>
<feature type="compositionally biased region" description="Acidic residues" evidence="1">
    <location>
        <begin position="124"/>
        <end position="141"/>
    </location>
</feature>
<dbReference type="STRING" id="933084.A0A067QGH9"/>
<feature type="region of interest" description="Disordered" evidence="1">
    <location>
        <begin position="17"/>
        <end position="47"/>
    </location>
</feature>
<feature type="compositionally biased region" description="Basic and acidic residues" evidence="1">
    <location>
        <begin position="192"/>
        <end position="217"/>
    </location>
</feature>
<protein>
    <submittedName>
        <fullName evidence="2">Uncharacterized protein</fullName>
    </submittedName>
</protein>
<proteinExistence type="predicted"/>
<dbReference type="HOGENOM" id="CLU_098341_0_0_1"/>
<evidence type="ECO:0000313" key="3">
    <source>
        <dbReference type="Proteomes" id="UP000027265"/>
    </source>
</evidence>
<feature type="compositionally biased region" description="Basic and acidic residues" evidence="1">
    <location>
        <begin position="168"/>
        <end position="183"/>
    </location>
</feature>
<accession>A0A067QGH9</accession>
<evidence type="ECO:0000256" key="1">
    <source>
        <dbReference type="SAM" id="MobiDB-lite"/>
    </source>
</evidence>